<dbReference type="InterPro" id="IPR018946">
    <property type="entry name" value="PhoD-like_MPP"/>
</dbReference>
<dbReference type="PROSITE" id="PS51318">
    <property type="entry name" value="TAT"/>
    <property type="match status" value="1"/>
</dbReference>
<keyword evidence="4" id="KW-1185">Reference proteome</keyword>
<protein>
    <submittedName>
        <fullName evidence="3">Alkaline phosphatase</fullName>
    </submittedName>
</protein>
<dbReference type="CDD" id="cd07389">
    <property type="entry name" value="MPP_PhoD"/>
    <property type="match status" value="1"/>
</dbReference>
<evidence type="ECO:0000259" key="2">
    <source>
        <dbReference type="Pfam" id="PF16655"/>
    </source>
</evidence>
<dbReference type="PANTHER" id="PTHR43606">
    <property type="entry name" value="PHOSPHATASE, PUTATIVE (AFU_ORTHOLOGUE AFUA_6G08710)-RELATED"/>
    <property type="match status" value="1"/>
</dbReference>
<proteinExistence type="predicted"/>
<dbReference type="PANTHER" id="PTHR43606:SF2">
    <property type="entry name" value="ALKALINE PHOSPHATASE FAMILY PROTEIN (AFU_ORTHOLOGUE AFUA_5G03860)"/>
    <property type="match status" value="1"/>
</dbReference>
<feature type="domain" description="Phospholipase D N-terminal" evidence="2">
    <location>
        <begin position="35"/>
        <end position="124"/>
    </location>
</feature>
<sequence length="572" mass="61627">MSLHRRSVLGLLGVGAAGAGLPAVAQEAPSVRFAHGVASGDPRQDGVILWTRVTPADPAARSVRVDWSVWVEGAASSTASGTVQTGQERDFTVKVPVSGLEPGVEYRYVFTAGESTSPQGRTRTLPAGPTADAVLAVASCQLYPGGLFNAWDAVSKLERLDAVVHLGDYIYEYGAEPGSYGMATGARLNRLPEPAHEIVSLADYRTRHAQYKSDPDLQAAHARAPFICVWDDHEVTNDTWQAGAQNHQPETEGEFSVRKAAALKAYFEWMPIREPENGLTPEAIYRSFDFGDLASLLMVETRLLARQEGLDYVRDMPTVGEGRNAHPDLDGFRAKLNAPDRDLLGDSQRDWIRSTLTASREAGRPWQVLGNQVVMARVQGPDITKMASSLEIAVLMARLPAEVRAEVRKSVELFKLGVPFNLDSWDGYPAGRERLYAAFAEAGVQPIVLAGDSHAFWVNDLKDAGGRRAAVEFATSSISSPSPGDMVQGVPLGAALNAANEEVLLCDQAAKGFVLLTLTPERATGELHAVSTIFEKPYESRVLKTFVVEKGADGMSAPVEVQGGVEPLRLAG</sequence>
<feature type="domain" description="PhoD-like phosphatase metallophosphatase" evidence="1">
    <location>
        <begin position="135"/>
        <end position="526"/>
    </location>
</feature>
<accession>A0ABN1GVI8</accession>
<evidence type="ECO:0000313" key="3">
    <source>
        <dbReference type="EMBL" id="GAA0620924.1"/>
    </source>
</evidence>
<gene>
    <name evidence="3" type="ORF">GCM10009422_15810</name>
</gene>
<dbReference type="InterPro" id="IPR006311">
    <property type="entry name" value="TAT_signal"/>
</dbReference>
<evidence type="ECO:0000259" key="1">
    <source>
        <dbReference type="Pfam" id="PF09423"/>
    </source>
</evidence>
<dbReference type="Pfam" id="PF09423">
    <property type="entry name" value="PhoD"/>
    <property type="match status" value="1"/>
</dbReference>
<comment type="caution">
    <text evidence="3">The sequence shown here is derived from an EMBL/GenBank/DDBJ whole genome shotgun (WGS) entry which is preliminary data.</text>
</comment>
<reference evidence="3 4" key="1">
    <citation type="journal article" date="2019" name="Int. J. Syst. Evol. Microbiol.">
        <title>The Global Catalogue of Microorganisms (GCM) 10K type strain sequencing project: providing services to taxonomists for standard genome sequencing and annotation.</title>
        <authorList>
            <consortium name="The Broad Institute Genomics Platform"/>
            <consortium name="The Broad Institute Genome Sequencing Center for Infectious Disease"/>
            <person name="Wu L."/>
            <person name="Ma J."/>
        </authorList>
    </citation>
    <scope>NUCLEOTIDE SEQUENCE [LARGE SCALE GENOMIC DNA]</scope>
    <source>
        <strain evidence="3 4">JCM 12928</strain>
    </source>
</reference>
<dbReference type="EMBL" id="BAAAGA010000003">
    <property type="protein sequence ID" value="GAA0620924.1"/>
    <property type="molecule type" value="Genomic_DNA"/>
</dbReference>
<dbReference type="Gene3D" id="2.60.40.380">
    <property type="entry name" value="Purple acid phosphatase-like, N-terminal"/>
    <property type="match status" value="1"/>
</dbReference>
<dbReference type="RefSeq" id="WP_343792467.1">
    <property type="nucleotide sequence ID" value="NZ_BAAAGA010000003.1"/>
</dbReference>
<dbReference type="InterPro" id="IPR038607">
    <property type="entry name" value="PhoD-like_sf"/>
</dbReference>
<dbReference type="InterPro" id="IPR029052">
    <property type="entry name" value="Metallo-depent_PP-like"/>
</dbReference>
<dbReference type="Pfam" id="PF16655">
    <property type="entry name" value="PhoD_N"/>
    <property type="match status" value="1"/>
</dbReference>
<dbReference type="Gene3D" id="3.60.21.70">
    <property type="entry name" value="PhoD-like phosphatase"/>
    <property type="match status" value="1"/>
</dbReference>
<dbReference type="SUPFAM" id="SSF56300">
    <property type="entry name" value="Metallo-dependent phosphatases"/>
    <property type="match status" value="1"/>
</dbReference>
<organism evidence="3 4">
    <name type="scientific">Brevundimonas kwangchunensis</name>
    <dbReference type="NCBI Taxonomy" id="322163"/>
    <lineage>
        <taxon>Bacteria</taxon>
        <taxon>Pseudomonadati</taxon>
        <taxon>Pseudomonadota</taxon>
        <taxon>Alphaproteobacteria</taxon>
        <taxon>Caulobacterales</taxon>
        <taxon>Caulobacteraceae</taxon>
        <taxon>Brevundimonas</taxon>
    </lineage>
</organism>
<dbReference type="Proteomes" id="UP001501352">
    <property type="component" value="Unassembled WGS sequence"/>
</dbReference>
<evidence type="ECO:0000313" key="4">
    <source>
        <dbReference type="Proteomes" id="UP001501352"/>
    </source>
</evidence>
<dbReference type="InterPro" id="IPR052900">
    <property type="entry name" value="Phospholipid_Metab_Enz"/>
</dbReference>
<dbReference type="InterPro" id="IPR032093">
    <property type="entry name" value="PhoD_N"/>
</dbReference>
<name>A0ABN1GVI8_9CAUL</name>